<sequence>MFKMEVSNENERIIPFKRPGKGKVGGGRVIQNGNTSNCPQIDDRYMADGDVLGYCDVITYLDHQPNRVPEFLMHKKCKSECTGPCAVNGYYWCKQIYMHVRVKINGDVRDEHIPSDCLCVKDTKDHRKIHSLYGEHI</sequence>
<evidence type="ECO:0000313" key="1">
    <source>
        <dbReference type="EMBL" id="KAL0273095.1"/>
    </source>
</evidence>
<accession>A0AAW2HSU4</accession>
<dbReference type="AlphaFoldDB" id="A0AAW2HSU4"/>
<name>A0AAW2HSU4_9NEOP</name>
<organism evidence="1">
    <name type="scientific">Menopon gallinae</name>
    <name type="common">poultry shaft louse</name>
    <dbReference type="NCBI Taxonomy" id="328185"/>
    <lineage>
        <taxon>Eukaryota</taxon>
        <taxon>Metazoa</taxon>
        <taxon>Ecdysozoa</taxon>
        <taxon>Arthropoda</taxon>
        <taxon>Hexapoda</taxon>
        <taxon>Insecta</taxon>
        <taxon>Pterygota</taxon>
        <taxon>Neoptera</taxon>
        <taxon>Paraneoptera</taxon>
        <taxon>Psocodea</taxon>
        <taxon>Troctomorpha</taxon>
        <taxon>Phthiraptera</taxon>
        <taxon>Amblycera</taxon>
        <taxon>Menoponidae</taxon>
        <taxon>Menopon</taxon>
    </lineage>
</organism>
<proteinExistence type="predicted"/>
<reference evidence="1" key="1">
    <citation type="journal article" date="2024" name="Gigascience">
        <title>Chromosome-level genome of the poultry shaft louse Menopon gallinae provides insight into the host-switching and adaptive evolution of parasitic lice.</title>
        <authorList>
            <person name="Xu Y."/>
            <person name="Ma L."/>
            <person name="Liu S."/>
            <person name="Liang Y."/>
            <person name="Liu Q."/>
            <person name="He Z."/>
            <person name="Tian L."/>
            <person name="Duan Y."/>
            <person name="Cai W."/>
            <person name="Li H."/>
            <person name="Song F."/>
        </authorList>
    </citation>
    <scope>NUCLEOTIDE SEQUENCE</scope>
    <source>
        <strain evidence="1">Cailab_2023a</strain>
    </source>
</reference>
<dbReference type="EMBL" id="JARGDH010000003">
    <property type="protein sequence ID" value="KAL0273095.1"/>
    <property type="molecule type" value="Genomic_DNA"/>
</dbReference>
<protein>
    <submittedName>
        <fullName evidence="1">Uncharacterized protein</fullName>
    </submittedName>
</protein>
<comment type="caution">
    <text evidence="1">The sequence shown here is derived from an EMBL/GenBank/DDBJ whole genome shotgun (WGS) entry which is preliminary data.</text>
</comment>
<gene>
    <name evidence="1" type="ORF">PYX00_005852</name>
</gene>